<organism evidence="1 2">
    <name type="scientific">Chromobacterium rhizoryzae</name>
    <dbReference type="NCBI Taxonomy" id="1778675"/>
    <lineage>
        <taxon>Bacteria</taxon>
        <taxon>Pseudomonadati</taxon>
        <taxon>Pseudomonadota</taxon>
        <taxon>Betaproteobacteria</taxon>
        <taxon>Neisseriales</taxon>
        <taxon>Chromobacteriaceae</taxon>
        <taxon>Chromobacterium</taxon>
    </lineage>
</organism>
<dbReference type="CDD" id="cd17035">
    <property type="entry name" value="T3SC_IB_Spa15-like"/>
    <property type="match status" value="1"/>
</dbReference>
<accession>A0AAD0RU20</accession>
<sequence>MSEKMDDQSHSLGRSLNSVTYSPLSFSQNIHHELSSLVRDALTELGVSDQLLHGFDSHSTIAIDLNEGLSINISLVDDRLFIWSFIPIGEELLIDNARHIMPVLTTVMEYVETGHLTLGKCNDGFELKALINPGALLENKFSEVIYGFYGALKIVSSHR</sequence>
<dbReference type="InterPro" id="IPR003065">
    <property type="entry name" value="Invas_SpaK"/>
</dbReference>
<dbReference type="Proteomes" id="UP000259465">
    <property type="component" value="Chromosome"/>
</dbReference>
<dbReference type="Gene3D" id="3.30.1460.10">
    <property type="match status" value="1"/>
</dbReference>
<keyword evidence="2" id="KW-1185">Reference proteome</keyword>
<dbReference type="SUPFAM" id="SSF69635">
    <property type="entry name" value="Type III secretory system chaperone-like"/>
    <property type="match status" value="1"/>
</dbReference>
<evidence type="ECO:0000313" key="1">
    <source>
        <dbReference type="EMBL" id="AXT48396.1"/>
    </source>
</evidence>
<proteinExistence type="predicted"/>
<dbReference type="RefSeq" id="WP_043589670.1">
    <property type="nucleotide sequence ID" value="NZ_CP031968.1"/>
</dbReference>
<gene>
    <name evidence="1" type="primary">spaK</name>
    <name evidence="1" type="synonym">invB</name>
    <name evidence="1" type="ORF">D1345_20500</name>
</gene>
<dbReference type="AlphaFoldDB" id="A0AAD0RU20"/>
<evidence type="ECO:0000313" key="2">
    <source>
        <dbReference type="Proteomes" id="UP000259465"/>
    </source>
</evidence>
<dbReference type="EMBL" id="CP031968">
    <property type="protein sequence ID" value="AXT48396.1"/>
    <property type="molecule type" value="Genomic_DNA"/>
</dbReference>
<dbReference type="KEGG" id="crz:D1345_20500"/>
<dbReference type="Pfam" id="PF03519">
    <property type="entry name" value="Invas_SpaK"/>
    <property type="match status" value="1"/>
</dbReference>
<dbReference type="PRINTS" id="PR01305">
    <property type="entry name" value="SSPAKPROTEIN"/>
</dbReference>
<protein>
    <submittedName>
        <fullName evidence="1">Type III secretion system chaperone SpaK</fullName>
    </submittedName>
</protein>
<reference evidence="1 2" key="1">
    <citation type="submission" date="2018-08" db="EMBL/GenBank/DDBJ databases">
        <title>Complete genome sequence of JP2-74.</title>
        <authorList>
            <person name="Wu L."/>
        </authorList>
    </citation>
    <scope>NUCLEOTIDE SEQUENCE [LARGE SCALE GENOMIC DNA]</scope>
    <source>
        <strain evidence="1 2">JP2-74</strain>
    </source>
</reference>
<name>A0AAD0RU20_9NEIS</name>